<accession>A0A561TY69</accession>
<dbReference type="NCBIfam" id="TIGR02937">
    <property type="entry name" value="sigma70-ECF"/>
    <property type="match status" value="1"/>
</dbReference>
<dbReference type="Gene3D" id="1.10.10.10">
    <property type="entry name" value="Winged helix-like DNA-binding domain superfamily/Winged helix DNA-binding domain"/>
    <property type="match status" value="1"/>
</dbReference>
<dbReference type="InterPro" id="IPR039425">
    <property type="entry name" value="RNA_pol_sigma-70-like"/>
</dbReference>
<dbReference type="InterPro" id="IPR036388">
    <property type="entry name" value="WH-like_DNA-bd_sf"/>
</dbReference>
<dbReference type="Gene3D" id="1.10.1740.10">
    <property type="match status" value="1"/>
</dbReference>
<evidence type="ECO:0000256" key="1">
    <source>
        <dbReference type="ARBA" id="ARBA00010641"/>
    </source>
</evidence>
<dbReference type="SUPFAM" id="SSF88946">
    <property type="entry name" value="Sigma2 domain of RNA polymerase sigma factors"/>
    <property type="match status" value="1"/>
</dbReference>
<protein>
    <submittedName>
        <fullName evidence="7">RNA polymerase sigma-70 factor (ECF subfamily)</fullName>
    </submittedName>
</protein>
<evidence type="ECO:0000256" key="4">
    <source>
        <dbReference type="ARBA" id="ARBA00023163"/>
    </source>
</evidence>
<dbReference type="GO" id="GO:0003677">
    <property type="term" value="F:DNA binding"/>
    <property type="evidence" value="ECO:0007669"/>
    <property type="project" value="InterPro"/>
</dbReference>
<evidence type="ECO:0000313" key="8">
    <source>
        <dbReference type="Proteomes" id="UP000318186"/>
    </source>
</evidence>
<evidence type="ECO:0000256" key="3">
    <source>
        <dbReference type="ARBA" id="ARBA00023082"/>
    </source>
</evidence>
<dbReference type="GO" id="GO:0006352">
    <property type="term" value="P:DNA-templated transcription initiation"/>
    <property type="evidence" value="ECO:0007669"/>
    <property type="project" value="InterPro"/>
</dbReference>
<evidence type="ECO:0000256" key="2">
    <source>
        <dbReference type="ARBA" id="ARBA00023015"/>
    </source>
</evidence>
<dbReference type="Pfam" id="PF08281">
    <property type="entry name" value="Sigma70_r4_2"/>
    <property type="match status" value="1"/>
</dbReference>
<dbReference type="OrthoDB" id="5243766at2"/>
<evidence type="ECO:0000259" key="5">
    <source>
        <dbReference type="Pfam" id="PF04542"/>
    </source>
</evidence>
<comment type="similarity">
    <text evidence="1">Belongs to the sigma-70 factor family. ECF subfamily.</text>
</comment>
<keyword evidence="2" id="KW-0805">Transcription regulation</keyword>
<dbReference type="GO" id="GO:0016987">
    <property type="term" value="F:sigma factor activity"/>
    <property type="evidence" value="ECO:0007669"/>
    <property type="project" value="UniProtKB-KW"/>
</dbReference>
<gene>
    <name evidence="7" type="ORF">FHX80_12381</name>
</gene>
<dbReference type="SUPFAM" id="SSF88659">
    <property type="entry name" value="Sigma3 and sigma4 domains of RNA polymerase sigma factors"/>
    <property type="match status" value="1"/>
</dbReference>
<organism evidence="7 8">
    <name type="scientific">Streptomyces brevispora</name>
    <dbReference type="NCBI Taxonomy" id="887462"/>
    <lineage>
        <taxon>Bacteria</taxon>
        <taxon>Bacillati</taxon>
        <taxon>Actinomycetota</taxon>
        <taxon>Actinomycetes</taxon>
        <taxon>Kitasatosporales</taxon>
        <taxon>Streptomycetaceae</taxon>
        <taxon>Streptomyces</taxon>
    </lineage>
</organism>
<feature type="domain" description="RNA polymerase sigma factor 70 region 4 type 2" evidence="6">
    <location>
        <begin position="143"/>
        <end position="191"/>
    </location>
</feature>
<feature type="domain" description="RNA polymerase sigma-70 region 2" evidence="5">
    <location>
        <begin position="45"/>
        <end position="112"/>
    </location>
</feature>
<dbReference type="InterPro" id="IPR007627">
    <property type="entry name" value="RNA_pol_sigma70_r2"/>
</dbReference>
<keyword evidence="3" id="KW-0731">Sigma factor</keyword>
<dbReference type="EMBL" id="VIWW01000002">
    <property type="protein sequence ID" value="TWF92063.1"/>
    <property type="molecule type" value="Genomic_DNA"/>
</dbReference>
<name>A0A561TY69_9ACTN</name>
<dbReference type="Proteomes" id="UP000318186">
    <property type="component" value="Unassembled WGS sequence"/>
</dbReference>
<dbReference type="Pfam" id="PF04542">
    <property type="entry name" value="Sigma70_r2"/>
    <property type="match status" value="1"/>
</dbReference>
<dbReference type="PANTHER" id="PTHR43133">
    <property type="entry name" value="RNA POLYMERASE ECF-TYPE SIGMA FACTO"/>
    <property type="match status" value="1"/>
</dbReference>
<dbReference type="PANTHER" id="PTHR43133:SF62">
    <property type="entry name" value="RNA POLYMERASE SIGMA FACTOR SIGZ"/>
    <property type="match status" value="1"/>
</dbReference>
<dbReference type="InterPro" id="IPR013325">
    <property type="entry name" value="RNA_pol_sigma_r2"/>
</dbReference>
<keyword evidence="4" id="KW-0804">Transcription</keyword>
<evidence type="ECO:0000313" key="7">
    <source>
        <dbReference type="EMBL" id="TWF92063.1"/>
    </source>
</evidence>
<comment type="caution">
    <text evidence="7">The sequence shown here is derived from an EMBL/GenBank/DDBJ whole genome shotgun (WGS) entry which is preliminary data.</text>
</comment>
<dbReference type="InterPro" id="IPR013324">
    <property type="entry name" value="RNA_pol_sigma_r3/r4-like"/>
</dbReference>
<reference evidence="7 8" key="1">
    <citation type="submission" date="2019-06" db="EMBL/GenBank/DDBJ databases">
        <title>Sequencing the genomes of 1000 actinobacteria strains.</title>
        <authorList>
            <person name="Klenk H.-P."/>
        </authorList>
    </citation>
    <scope>NUCLEOTIDE SEQUENCE [LARGE SCALE GENOMIC DNA]</scope>
    <source>
        <strain evidence="7 8">DSM 42059</strain>
    </source>
</reference>
<dbReference type="AlphaFoldDB" id="A0A561TY69"/>
<evidence type="ECO:0000259" key="6">
    <source>
        <dbReference type="Pfam" id="PF08281"/>
    </source>
</evidence>
<dbReference type="InterPro" id="IPR014284">
    <property type="entry name" value="RNA_pol_sigma-70_dom"/>
</dbReference>
<dbReference type="InterPro" id="IPR013249">
    <property type="entry name" value="RNA_pol_sigma70_r4_t2"/>
</dbReference>
<dbReference type="RefSeq" id="WP_145767902.1">
    <property type="nucleotide sequence ID" value="NZ_CP109114.1"/>
</dbReference>
<sequence length="207" mass="22372">MTALALEETLPGGQGPRPCAAMDLADEELAAGLMRGSQDCFAAAYRRWGALVQSLAVRSLGDSREAEDVTQQVFMAAWHGRLGYRPERGPLPGWLVGITRRKIADALAARTRRVELAAATAARLRLTETGAAGRPESALDRVLIGTELGKLPQVQRRILRMAYYDGLPQTRIAELTGLPLGTVKGHVRRALHGIRRSLSGGPDEAEQ</sequence>
<proteinExistence type="inferred from homology"/>